<evidence type="ECO:0000313" key="1">
    <source>
        <dbReference type="EMBL" id="CAF1919168.1"/>
    </source>
</evidence>
<dbReference type="AlphaFoldDB" id="A0A816KHZ8"/>
<reference evidence="1" key="1">
    <citation type="submission" date="2021-01" db="EMBL/GenBank/DDBJ databases">
        <authorList>
            <consortium name="Genoscope - CEA"/>
            <person name="William W."/>
        </authorList>
    </citation>
    <scope>NUCLEOTIDE SEQUENCE</scope>
</reference>
<dbReference type="Proteomes" id="UP001295469">
    <property type="component" value="Chromosome C02"/>
</dbReference>
<accession>A0A816KHZ8</accession>
<sequence>MENIAAFLSLGLVYENDYSFLLLPPHHKRQGGGNTCPTLQNAALISRDPEESESVDGVVFFRIQLSMDKVIALRLIAERLSEEEVHNLREAFKIVDNEKSERVTYKAFLEDSTPILTTWISTDCHNAWIPSYNSMYIWEIEFGMSHCHTYIKLNIKLGGDLMGVDKLLLDSKVVPFFDEGEKAELAEPSIKSAFDIGIRIMDQIEDFSQNRKRDGGYFNADGNFV</sequence>
<protein>
    <submittedName>
        <fullName evidence="1">(rape) hypothetical protein</fullName>
    </submittedName>
</protein>
<proteinExistence type="predicted"/>
<gene>
    <name evidence="1" type="ORF">DARMORV10_C02P45510.1</name>
</gene>
<organism evidence="1">
    <name type="scientific">Brassica napus</name>
    <name type="common">Rape</name>
    <dbReference type="NCBI Taxonomy" id="3708"/>
    <lineage>
        <taxon>Eukaryota</taxon>
        <taxon>Viridiplantae</taxon>
        <taxon>Streptophyta</taxon>
        <taxon>Embryophyta</taxon>
        <taxon>Tracheophyta</taxon>
        <taxon>Spermatophyta</taxon>
        <taxon>Magnoliopsida</taxon>
        <taxon>eudicotyledons</taxon>
        <taxon>Gunneridae</taxon>
        <taxon>Pentapetalae</taxon>
        <taxon>rosids</taxon>
        <taxon>malvids</taxon>
        <taxon>Brassicales</taxon>
        <taxon>Brassicaceae</taxon>
        <taxon>Brassiceae</taxon>
        <taxon>Brassica</taxon>
    </lineage>
</organism>
<name>A0A816KHZ8_BRANA</name>
<dbReference type="EMBL" id="HG994366">
    <property type="protein sequence ID" value="CAF1919168.1"/>
    <property type="molecule type" value="Genomic_DNA"/>
</dbReference>